<comment type="caution">
    <text evidence="1">The sequence shown here is derived from an EMBL/GenBank/DDBJ whole genome shotgun (WGS) entry which is preliminary data.</text>
</comment>
<reference evidence="1" key="1">
    <citation type="submission" date="2019-08" db="EMBL/GenBank/DDBJ databases">
        <authorList>
            <person name="Kucharzyk K."/>
            <person name="Murdoch R.W."/>
            <person name="Higgins S."/>
            <person name="Loffler F."/>
        </authorList>
    </citation>
    <scope>NUCLEOTIDE SEQUENCE</scope>
</reference>
<protein>
    <submittedName>
        <fullName evidence="1">Uncharacterized protein</fullName>
    </submittedName>
</protein>
<dbReference type="EMBL" id="VSSQ01047369">
    <property type="protein sequence ID" value="MPN01348.1"/>
    <property type="molecule type" value="Genomic_DNA"/>
</dbReference>
<dbReference type="AntiFam" id="ANF00225">
    <property type="entry name" value="Shadow ORF (opposite tuf)"/>
</dbReference>
<evidence type="ECO:0000313" key="1">
    <source>
        <dbReference type="EMBL" id="MPN01348.1"/>
    </source>
</evidence>
<accession>A0A645EH67</accession>
<sequence length="88" mass="9087">MAVLGLILNVSGVDRDAALSLFGSLVDHVVGLKLGHTLEGQNLGDRRGKGGLAVVDVADGSNVNMGLSSLKFCLCHLDYPPLTSINLG</sequence>
<name>A0A645EH67_9ZZZZ</name>
<organism evidence="1">
    <name type="scientific">bioreactor metagenome</name>
    <dbReference type="NCBI Taxonomy" id="1076179"/>
    <lineage>
        <taxon>unclassified sequences</taxon>
        <taxon>metagenomes</taxon>
        <taxon>ecological metagenomes</taxon>
    </lineage>
</organism>
<gene>
    <name evidence="1" type="ORF">SDC9_148557</name>
</gene>
<proteinExistence type="predicted"/>
<dbReference type="AlphaFoldDB" id="A0A645EH67"/>